<comment type="similarity">
    <text evidence="4 5">Belongs to the peptidase S8 family.</text>
</comment>
<dbReference type="PROSITE" id="PS00138">
    <property type="entry name" value="SUBTILASE_SER"/>
    <property type="match status" value="1"/>
</dbReference>
<feature type="active site" description="Charge relay system" evidence="4">
    <location>
        <position position="159"/>
    </location>
</feature>
<dbReference type="PROSITE" id="PS51257">
    <property type="entry name" value="PROKAR_LIPOPROTEIN"/>
    <property type="match status" value="1"/>
</dbReference>
<keyword evidence="9" id="KW-1185">Reference proteome</keyword>
<evidence type="ECO:0000313" key="9">
    <source>
        <dbReference type="Proteomes" id="UP000189800"/>
    </source>
</evidence>
<dbReference type="PANTHER" id="PTHR42884">
    <property type="entry name" value="PROPROTEIN CONVERTASE SUBTILISIN/KEXIN-RELATED"/>
    <property type="match status" value="1"/>
</dbReference>
<dbReference type="Proteomes" id="UP000189800">
    <property type="component" value="Unassembled WGS sequence"/>
</dbReference>
<comment type="caution">
    <text evidence="8">The sequence shown here is derived from an EMBL/GenBank/DDBJ whole genome shotgun (WGS) entry which is preliminary data.</text>
</comment>
<dbReference type="PRINTS" id="PR00723">
    <property type="entry name" value="SUBTILISIN"/>
</dbReference>
<organism evidence="8 9">
    <name type="scientific">Moraxella pluranimalium</name>
    <dbReference type="NCBI Taxonomy" id="470453"/>
    <lineage>
        <taxon>Bacteria</taxon>
        <taxon>Pseudomonadati</taxon>
        <taxon>Pseudomonadota</taxon>
        <taxon>Gammaproteobacteria</taxon>
        <taxon>Moraxellales</taxon>
        <taxon>Moraxellaceae</taxon>
        <taxon>Moraxella</taxon>
    </lineage>
</organism>
<dbReference type="STRING" id="470453.B0680_01030"/>
<dbReference type="InterPro" id="IPR036852">
    <property type="entry name" value="Peptidase_S8/S53_dom_sf"/>
</dbReference>
<dbReference type="PROSITE" id="PS51892">
    <property type="entry name" value="SUBTILASE"/>
    <property type="match status" value="1"/>
</dbReference>
<dbReference type="InterPro" id="IPR023827">
    <property type="entry name" value="Peptidase_S8_Asp-AS"/>
</dbReference>
<dbReference type="GO" id="GO:0005886">
    <property type="term" value="C:plasma membrane"/>
    <property type="evidence" value="ECO:0007669"/>
    <property type="project" value="TreeGrafter"/>
</dbReference>
<keyword evidence="3 4" id="KW-0720">Serine protease</keyword>
<dbReference type="GO" id="GO:0016485">
    <property type="term" value="P:protein processing"/>
    <property type="evidence" value="ECO:0007669"/>
    <property type="project" value="TreeGrafter"/>
</dbReference>
<keyword evidence="6" id="KW-0732">Signal</keyword>
<evidence type="ECO:0000259" key="7">
    <source>
        <dbReference type="Pfam" id="PF00082"/>
    </source>
</evidence>
<reference evidence="8 9" key="1">
    <citation type="submission" date="2017-02" db="EMBL/GenBank/DDBJ databases">
        <title>Draft genome sequence of Moraxella pluranimalium CCUG 54913T type strain.</title>
        <authorList>
            <person name="Salva-Serra F."/>
            <person name="Engstrom-Jakobsson H."/>
            <person name="Thorell K."/>
            <person name="Jaen-Luchoro D."/>
            <person name="Gonzales-Siles L."/>
            <person name="Karlsson R."/>
            <person name="Yazdan S."/>
            <person name="Boulund F."/>
            <person name="Johnning A."/>
            <person name="Engstrand L."/>
            <person name="Kristiansson E."/>
            <person name="Moore E."/>
        </authorList>
    </citation>
    <scope>NUCLEOTIDE SEQUENCE [LARGE SCALE GENOMIC DNA]</scope>
    <source>
        <strain evidence="8 9">CCUG 54913</strain>
    </source>
</reference>
<dbReference type="InterPro" id="IPR015500">
    <property type="entry name" value="Peptidase_S8_subtilisin-rel"/>
</dbReference>
<evidence type="ECO:0000256" key="1">
    <source>
        <dbReference type="ARBA" id="ARBA00022670"/>
    </source>
</evidence>
<sequence>MHKLNLLALSVVAIMLSACSSKPENTPVSASPVVAKPKADQRVEVWRSNTTYSHHILAQDSTVATPTPLPHSNAGIGNRYWKSDSKAKNNAEKLARERSSYSTNLSLGVTSARQAGLDGAGVVVGVVDTGITPNDTIIPKDRIIGSSGEGNTDAKKANHGNEVAMVLAGEIDGIAPRAKLYDARHNGSNVGTALINAANNADIINYSGNSPVNAADAGAETYGAAALSNYTKIIKEGKLIIQSTGNDGRDNPNADAYALKLNPELQKGLIYVTATESNTDRSLGKKNDVEWANACGEYANSCLATSGYITYVTDNKDTKTLGGTSYAAPRVAGAAALLKQKYPWASNDVLRTIILTTADDLGEKHKYGWGMLNIDSAIKGMKQLPFGELETNVSAGVYAFSNPITGTGSMLKTGVGTLNLDGYSSFANLTIKAGKVNINNGFKGDVKIAGGTLGGEGLVANVISTGGTVDFQDGLAIIDLKLDDKSTTKIRLGRTAKVLNTARLDGTLDITSSKSTTIPKETKNAISIAKKPEGKFSNVTSPLMYTPTINYTNTGIDITMTPKSASSTLASITDTTSTSNQSAAVLASAANVVDGYIANPSYHNNAVLNSLPTIYSTTDTTELASAIYQAGDSAYTNAATALTKQVSQTTTELLQDTLSHKNGLTTAIYGGYKTADIIPANDLSGSDTGTTFGAGLLYAKNKFSVGFSVYNQHNDWDEQFLDNHQSAKSKANGIGVIAAKHYDNFSVAGLLSGTKASHDITQAGTTSDHDSDLLQLGLYVQKPFSINQKLNLDALLGTRLDRNYLTSSILDRNTSTPVIVSKFSLSYQNSAIVDSLNLGFGIEHDTKQRYDNAWSVDQTRYEIEAGATTKLHPKTSFGATVKHAQSKSYQDTSAMLKLNFLH</sequence>
<feature type="signal peptide" evidence="6">
    <location>
        <begin position="1"/>
        <end position="23"/>
    </location>
</feature>
<dbReference type="PROSITE" id="PS00136">
    <property type="entry name" value="SUBTILASE_ASP"/>
    <property type="match status" value="1"/>
</dbReference>
<feature type="chain" id="PRO_5013091830" description="Peptidase S8/S53 domain-containing protein" evidence="6">
    <location>
        <begin position="24"/>
        <end position="902"/>
    </location>
</feature>
<dbReference type="InterPro" id="IPR036709">
    <property type="entry name" value="Autotransporte_beta_dom_sf"/>
</dbReference>
<dbReference type="PANTHER" id="PTHR42884:SF14">
    <property type="entry name" value="NEUROENDOCRINE CONVERTASE 1"/>
    <property type="match status" value="1"/>
</dbReference>
<accession>A0A1T0CUF6</accession>
<evidence type="ECO:0000313" key="8">
    <source>
        <dbReference type="EMBL" id="OOS25973.1"/>
    </source>
</evidence>
<feature type="domain" description="Peptidase S8/S53" evidence="7">
    <location>
        <begin position="119"/>
        <end position="370"/>
    </location>
</feature>
<dbReference type="InterPro" id="IPR000209">
    <property type="entry name" value="Peptidase_S8/S53_dom"/>
</dbReference>
<dbReference type="EMBL" id="MUYU01000005">
    <property type="protein sequence ID" value="OOS25973.1"/>
    <property type="molecule type" value="Genomic_DNA"/>
</dbReference>
<dbReference type="OrthoDB" id="5360469at2"/>
<dbReference type="Pfam" id="PF00082">
    <property type="entry name" value="Peptidase_S8"/>
    <property type="match status" value="1"/>
</dbReference>
<dbReference type="GO" id="GO:0004252">
    <property type="term" value="F:serine-type endopeptidase activity"/>
    <property type="evidence" value="ECO:0007669"/>
    <property type="project" value="UniProtKB-UniRule"/>
</dbReference>
<dbReference type="RefSeq" id="WP_158078283.1">
    <property type="nucleotide sequence ID" value="NZ_MUYU01000005.1"/>
</dbReference>
<evidence type="ECO:0000256" key="4">
    <source>
        <dbReference type="PROSITE-ProRule" id="PRU01240"/>
    </source>
</evidence>
<dbReference type="InterPro" id="IPR023828">
    <property type="entry name" value="Peptidase_S8_Ser-AS"/>
</dbReference>
<dbReference type="SUPFAM" id="SSF52743">
    <property type="entry name" value="Subtilisin-like"/>
    <property type="match status" value="1"/>
</dbReference>
<evidence type="ECO:0000256" key="2">
    <source>
        <dbReference type="ARBA" id="ARBA00022801"/>
    </source>
</evidence>
<keyword evidence="2 4" id="KW-0378">Hydrolase</keyword>
<gene>
    <name evidence="8" type="ORF">B0680_01030</name>
</gene>
<feature type="active site" description="Charge relay system" evidence="4">
    <location>
        <position position="325"/>
    </location>
</feature>
<protein>
    <recommendedName>
        <fullName evidence="7">Peptidase S8/S53 domain-containing protein</fullName>
    </recommendedName>
</protein>
<evidence type="ECO:0000256" key="5">
    <source>
        <dbReference type="RuleBase" id="RU003355"/>
    </source>
</evidence>
<name>A0A1T0CUF6_9GAMM</name>
<dbReference type="Gene3D" id="3.40.50.200">
    <property type="entry name" value="Peptidase S8/S53 domain"/>
    <property type="match status" value="1"/>
</dbReference>
<evidence type="ECO:0000256" key="6">
    <source>
        <dbReference type="SAM" id="SignalP"/>
    </source>
</evidence>
<proteinExistence type="inferred from homology"/>
<keyword evidence="1 4" id="KW-0645">Protease</keyword>
<evidence type="ECO:0000256" key="3">
    <source>
        <dbReference type="ARBA" id="ARBA00022825"/>
    </source>
</evidence>
<dbReference type="SUPFAM" id="SSF103515">
    <property type="entry name" value="Autotransporter"/>
    <property type="match status" value="1"/>
</dbReference>
<feature type="active site" description="Charge relay system" evidence="4">
    <location>
        <position position="128"/>
    </location>
</feature>
<dbReference type="AlphaFoldDB" id="A0A1T0CUF6"/>